<dbReference type="Pfam" id="PF13489">
    <property type="entry name" value="Methyltransf_23"/>
    <property type="match status" value="1"/>
</dbReference>
<name>A0A1V2ZX73_9GAMM</name>
<evidence type="ECO:0000256" key="2">
    <source>
        <dbReference type="ARBA" id="ARBA00022679"/>
    </source>
</evidence>
<gene>
    <name evidence="4" type="ORF">B1A74_10100</name>
</gene>
<dbReference type="GO" id="GO:0032259">
    <property type="term" value="P:methylation"/>
    <property type="evidence" value="ECO:0007669"/>
    <property type="project" value="UniProtKB-KW"/>
</dbReference>
<accession>A0A1V2ZX73</accession>
<keyword evidence="2" id="KW-0808">Transferase</keyword>
<sequence>MATMHDEREERLKLQEGQYEFPYHYIPKFNVSGAQRYRVLGWGFEYLCYQHHIADTVRELSPSSVLEVGCGDGYFIGALGSDVPRRVGVDFSERAISFARAFNPDVTFHAADAAEIDEQFDVVAAIEVLEHIPDEQVSSFLRVLFERVKPGGYVLISVPSVILPLNKKHFRHYSEELLRSQVADAEPRAEPVRVEHVCHVPRWMAVYDKLTVNRYWMIDVSFVSSWLWRRLWSRHRIGDANTGRHVVGLFRRPV</sequence>
<dbReference type="STRING" id="252474.B1A74_10100"/>
<evidence type="ECO:0008006" key="6">
    <source>
        <dbReference type="Google" id="ProtNLM"/>
    </source>
</evidence>
<dbReference type="InterPro" id="IPR029063">
    <property type="entry name" value="SAM-dependent_MTases_sf"/>
</dbReference>
<dbReference type="SUPFAM" id="SSF53335">
    <property type="entry name" value="S-adenosyl-L-methionine-dependent methyltransferases"/>
    <property type="match status" value="1"/>
</dbReference>
<organism evidence="4 5">
    <name type="scientific">Thioalkalivibrio halophilus</name>
    <dbReference type="NCBI Taxonomy" id="252474"/>
    <lineage>
        <taxon>Bacteria</taxon>
        <taxon>Pseudomonadati</taxon>
        <taxon>Pseudomonadota</taxon>
        <taxon>Gammaproteobacteria</taxon>
        <taxon>Chromatiales</taxon>
        <taxon>Ectothiorhodospiraceae</taxon>
        <taxon>Thioalkalivibrio</taxon>
    </lineage>
</organism>
<dbReference type="PANTHER" id="PTHR43464:SF19">
    <property type="entry name" value="UBIQUINONE BIOSYNTHESIS O-METHYLTRANSFERASE, MITOCHONDRIAL"/>
    <property type="match status" value="1"/>
</dbReference>
<dbReference type="GO" id="GO:0008168">
    <property type="term" value="F:methyltransferase activity"/>
    <property type="evidence" value="ECO:0007669"/>
    <property type="project" value="UniProtKB-KW"/>
</dbReference>
<dbReference type="AlphaFoldDB" id="A0A1V2ZX73"/>
<protein>
    <recommendedName>
        <fullName evidence="6">Methyltransferase type 11</fullName>
    </recommendedName>
</protein>
<evidence type="ECO:0000256" key="3">
    <source>
        <dbReference type="ARBA" id="ARBA00022691"/>
    </source>
</evidence>
<dbReference type="EMBL" id="MUZR01000043">
    <property type="protein sequence ID" value="OOC09611.1"/>
    <property type="molecule type" value="Genomic_DNA"/>
</dbReference>
<keyword evidence="5" id="KW-1185">Reference proteome</keyword>
<dbReference type="Gene3D" id="3.40.50.150">
    <property type="entry name" value="Vaccinia Virus protein VP39"/>
    <property type="match status" value="1"/>
</dbReference>
<evidence type="ECO:0000313" key="5">
    <source>
        <dbReference type="Proteomes" id="UP000189177"/>
    </source>
</evidence>
<dbReference type="PANTHER" id="PTHR43464">
    <property type="entry name" value="METHYLTRANSFERASE"/>
    <property type="match status" value="1"/>
</dbReference>
<dbReference type="Proteomes" id="UP000189177">
    <property type="component" value="Unassembled WGS sequence"/>
</dbReference>
<proteinExistence type="predicted"/>
<evidence type="ECO:0000256" key="1">
    <source>
        <dbReference type="ARBA" id="ARBA00022603"/>
    </source>
</evidence>
<keyword evidence="3" id="KW-0949">S-adenosyl-L-methionine</keyword>
<keyword evidence="1" id="KW-0489">Methyltransferase</keyword>
<reference evidence="4 5" key="1">
    <citation type="submission" date="2017-02" db="EMBL/GenBank/DDBJ databases">
        <title>Genomic diversity within the haloalkaliphilic genus Thioalkalivibrio.</title>
        <authorList>
            <person name="Ahn A.-C."/>
            <person name="Meier-Kolthoff J."/>
            <person name="Overmars L."/>
            <person name="Richter M."/>
            <person name="Woyke T."/>
            <person name="Sorokin D.Y."/>
            <person name="Muyzer G."/>
        </authorList>
    </citation>
    <scope>NUCLEOTIDE SEQUENCE [LARGE SCALE GENOMIC DNA]</scope>
    <source>
        <strain evidence="4 5">HL17</strain>
    </source>
</reference>
<dbReference type="CDD" id="cd02440">
    <property type="entry name" value="AdoMet_MTases"/>
    <property type="match status" value="1"/>
</dbReference>
<evidence type="ECO:0000313" key="4">
    <source>
        <dbReference type="EMBL" id="OOC09611.1"/>
    </source>
</evidence>
<comment type="caution">
    <text evidence="4">The sequence shown here is derived from an EMBL/GenBank/DDBJ whole genome shotgun (WGS) entry which is preliminary data.</text>
</comment>